<accession>A0ABZ1ISJ6</accession>
<keyword evidence="4" id="KW-1185">Reference proteome</keyword>
<dbReference type="RefSeq" id="WP_406257022.1">
    <property type="nucleotide sequence ID" value="NZ_CP108125.1"/>
</dbReference>
<feature type="compositionally biased region" description="Low complexity" evidence="1">
    <location>
        <begin position="44"/>
        <end position="62"/>
    </location>
</feature>
<evidence type="ECO:0000313" key="4">
    <source>
        <dbReference type="Proteomes" id="UP001622690"/>
    </source>
</evidence>
<gene>
    <name evidence="3" type="ORF">OHU27_06670</name>
</gene>
<feature type="compositionally biased region" description="Pro residues" evidence="1">
    <location>
        <begin position="321"/>
        <end position="336"/>
    </location>
</feature>
<name>A0ABZ1ISJ6_9ACTN</name>
<keyword evidence="2" id="KW-0732">Signal</keyword>
<evidence type="ECO:0000256" key="2">
    <source>
        <dbReference type="SAM" id="SignalP"/>
    </source>
</evidence>
<feature type="signal peptide" evidence="2">
    <location>
        <begin position="1"/>
        <end position="23"/>
    </location>
</feature>
<reference evidence="3 4" key="1">
    <citation type="submission" date="2022-10" db="EMBL/GenBank/DDBJ databases">
        <title>The complete genomes of actinobacterial strains from the NBC collection.</title>
        <authorList>
            <person name="Joergensen T.S."/>
            <person name="Alvarez Arevalo M."/>
            <person name="Sterndorff E.B."/>
            <person name="Faurdal D."/>
            <person name="Vuksanovic O."/>
            <person name="Mourched A.-S."/>
            <person name="Charusanti P."/>
            <person name="Shaw S."/>
            <person name="Blin K."/>
            <person name="Weber T."/>
        </authorList>
    </citation>
    <scope>NUCLEOTIDE SEQUENCE [LARGE SCALE GENOMIC DNA]</scope>
    <source>
        <strain evidence="3 4">NBC_00206</strain>
    </source>
</reference>
<evidence type="ECO:0008006" key="5">
    <source>
        <dbReference type="Google" id="ProtNLM"/>
    </source>
</evidence>
<protein>
    <recommendedName>
        <fullName evidence="5">Secreted protein</fullName>
    </recommendedName>
</protein>
<feature type="region of interest" description="Disordered" evidence="1">
    <location>
        <begin position="32"/>
        <end position="128"/>
    </location>
</feature>
<dbReference type="Proteomes" id="UP001622690">
    <property type="component" value="Chromosome"/>
</dbReference>
<feature type="compositionally biased region" description="Gly residues" evidence="1">
    <location>
        <begin position="32"/>
        <end position="43"/>
    </location>
</feature>
<feature type="compositionally biased region" description="Low complexity" evidence="1">
    <location>
        <begin position="71"/>
        <end position="81"/>
    </location>
</feature>
<proteinExistence type="predicted"/>
<feature type="chain" id="PRO_5045388287" description="Secreted protein" evidence="2">
    <location>
        <begin position="24"/>
        <end position="364"/>
    </location>
</feature>
<organism evidence="3 4">
    <name type="scientific">Streptomyces nigra</name>
    <dbReference type="NCBI Taxonomy" id="1827580"/>
    <lineage>
        <taxon>Bacteria</taxon>
        <taxon>Bacillati</taxon>
        <taxon>Actinomycetota</taxon>
        <taxon>Actinomycetes</taxon>
        <taxon>Kitasatosporales</taxon>
        <taxon>Streptomycetaceae</taxon>
        <taxon>Streptomyces</taxon>
    </lineage>
</organism>
<evidence type="ECO:0000256" key="1">
    <source>
        <dbReference type="SAM" id="MobiDB-lite"/>
    </source>
</evidence>
<sequence>MAVSLGMRISGLLFVGAVAVAAAAFTDTGGDRAGGGGGGGGGPAVTAEPSTSPASPSSSPAARQRPDGHIGAPALTGVPGAVAGGGSVRRSADPAPDPSPTRVAAPAWLPPGPGSPDADGTADPASAYDRLRDPAACGTALNGVPEGASGDEWTLLRALSSACRAVQGEGGDWEQASRDHAALAGAVQSCKGRAAYAVLGGLLDFHRRNPGTTARLHSSAGGTPACGYRITGVDTGGDGTARPADVIGIELTDPYFDPAELPGAATVTVGGRQVPGSPLLGPRGGGTVVLSVVVPALDPGAADVTVRYGDTEVRLPQAFTVPPPPTAPTGPGPAPDAGPAQEGETEGPAGGEVPGLGSLDATGR</sequence>
<evidence type="ECO:0000313" key="3">
    <source>
        <dbReference type="EMBL" id="WTO82112.1"/>
    </source>
</evidence>
<feature type="region of interest" description="Disordered" evidence="1">
    <location>
        <begin position="316"/>
        <end position="364"/>
    </location>
</feature>
<dbReference type="EMBL" id="CP108125">
    <property type="protein sequence ID" value="WTO82112.1"/>
    <property type="molecule type" value="Genomic_DNA"/>
</dbReference>